<dbReference type="Pfam" id="PF11892">
    <property type="entry name" value="PpnN_C"/>
    <property type="match status" value="1"/>
</dbReference>
<gene>
    <name evidence="21" type="ordered locus">VV0884</name>
</gene>
<evidence type="ECO:0000256" key="17">
    <source>
        <dbReference type="ARBA" id="ARBA00083539"/>
    </source>
</evidence>
<evidence type="ECO:0000256" key="16">
    <source>
        <dbReference type="ARBA" id="ARBA00082596"/>
    </source>
</evidence>
<evidence type="ECO:0000256" key="6">
    <source>
        <dbReference type="ARBA" id="ARBA00050093"/>
    </source>
</evidence>
<evidence type="ECO:0000256" key="18">
    <source>
        <dbReference type="ARBA" id="ARBA00083890"/>
    </source>
</evidence>
<evidence type="ECO:0000256" key="7">
    <source>
        <dbReference type="ARBA" id="ARBA00050647"/>
    </source>
</evidence>
<evidence type="ECO:0000256" key="5">
    <source>
        <dbReference type="ARBA" id="ARBA00031983"/>
    </source>
</evidence>
<evidence type="ECO:0000256" key="11">
    <source>
        <dbReference type="ARBA" id="ARBA00052586"/>
    </source>
</evidence>
<dbReference type="NCBIfam" id="NF038390">
    <property type="entry name" value="Nsidase_PpnN"/>
    <property type="match status" value="1"/>
</dbReference>
<dbReference type="GO" id="GO:0047405">
    <property type="term" value="F:pyrimidine-5'-nucleotide nucleosidase activity"/>
    <property type="evidence" value="ECO:0007669"/>
    <property type="project" value="UniProtKB-EC"/>
</dbReference>
<dbReference type="EMBL" id="BA000037">
    <property type="protein sequence ID" value="BAC93648.1"/>
    <property type="molecule type" value="Genomic_DNA"/>
</dbReference>
<dbReference type="InterPro" id="IPR027820">
    <property type="entry name" value="PpnN_N"/>
</dbReference>
<dbReference type="Gene3D" id="3.30.1850.10">
    <property type="entry name" value="MoCo carrier protein-like"/>
    <property type="match status" value="1"/>
</dbReference>
<dbReference type="InterPro" id="IPR021826">
    <property type="entry name" value="PpnN_C"/>
</dbReference>
<dbReference type="Pfam" id="PF14793">
    <property type="entry name" value="DUF4478"/>
    <property type="match status" value="1"/>
</dbReference>
<dbReference type="InterPro" id="IPR052341">
    <property type="entry name" value="LOG_family_nucleotidases"/>
</dbReference>
<dbReference type="EC" id="3.2.2.10" evidence="12"/>
<dbReference type="PANTHER" id="PTHR43393:SF1">
    <property type="entry name" value="PYRIMIDINE_PURINE NUCLEOTIDE 5'-MONOPHOSPHATE NUCLEOSIDASE"/>
    <property type="match status" value="1"/>
</dbReference>
<evidence type="ECO:0000313" key="21">
    <source>
        <dbReference type="EMBL" id="BAC93648.1"/>
    </source>
</evidence>
<evidence type="ECO:0000256" key="12">
    <source>
        <dbReference type="ARBA" id="ARBA00066754"/>
    </source>
</evidence>
<dbReference type="Proteomes" id="UP000002675">
    <property type="component" value="Chromosome I"/>
</dbReference>
<dbReference type="eggNOG" id="COG1611">
    <property type="taxonomic scope" value="Bacteria"/>
</dbReference>
<evidence type="ECO:0000256" key="1">
    <source>
        <dbReference type="ARBA" id="ARBA00000274"/>
    </source>
</evidence>
<comment type="catalytic activity">
    <reaction evidence="1">
        <text>AMP + H2O = D-ribose 5-phosphate + adenine</text>
        <dbReference type="Rhea" id="RHEA:20129"/>
        <dbReference type="ChEBI" id="CHEBI:15377"/>
        <dbReference type="ChEBI" id="CHEBI:16708"/>
        <dbReference type="ChEBI" id="CHEBI:78346"/>
        <dbReference type="ChEBI" id="CHEBI:456215"/>
        <dbReference type="EC" id="3.2.2.4"/>
    </reaction>
</comment>
<sequence>MPRFFLGIEQRFTRLSDSITTIIFPRGSLPVNYNAKQGGHMITHISPAGSMDLLSQLEVERLKKTASSELYQLYRNCTLAVLNSGSHTDNSKELLDKYQSFDVNVVRRERGIKLELTNPPEHAFVDGEIIKGIQEHLFSVLRDIVYVNMHLADNQRLNLTNATHITNLVFGILRNAGALIPGIEPNLVVCWGGHSINPVEYQYTREVGNELGLRELNICTGCGPGAMEGPMKGAAIGHAKQRYSTQRYLGLTEPSIIAAEPPNPIVNELVIMPDIEKRLEAFVRMGHGIIIFPGGAGTAEELLYILGIMMHPENADQPMPIVLTGPKESEAYFRSLDAFIGATLGEEGQKHYQIIIDDPAQVARVMKQAMPAVRQHRKDKGDAYSYNWSLKIEPEFQLPFEPTHDSMASLDLHLNQKPQVLAANLRRAFSGIVAGNVKAEGIREIERKGPFIIDGDPALMKKMDKLLRDFVAQHRMKLPGGSAYEPCYKIASAENGGR</sequence>
<comment type="catalytic activity">
    <reaction evidence="8">
        <text>GMP + H2O = guanine + D-ribose 5-phosphate</text>
        <dbReference type="Rhea" id="RHEA:52708"/>
        <dbReference type="ChEBI" id="CHEBI:15377"/>
        <dbReference type="ChEBI" id="CHEBI:16235"/>
        <dbReference type="ChEBI" id="CHEBI:58115"/>
        <dbReference type="ChEBI" id="CHEBI:78346"/>
    </reaction>
</comment>
<evidence type="ECO:0000256" key="13">
    <source>
        <dbReference type="ARBA" id="ARBA00073719"/>
    </source>
</evidence>
<evidence type="ECO:0000259" key="20">
    <source>
        <dbReference type="Pfam" id="PF14793"/>
    </source>
</evidence>
<accession>Q7MN33</accession>
<dbReference type="FunFam" id="3.40.50.450:FF:000007">
    <property type="entry name" value="LOG family protein ygdH"/>
    <property type="match status" value="1"/>
</dbReference>
<dbReference type="FunFam" id="3.30.1850.10:FF:000001">
    <property type="entry name" value="LOG family protein YgdH"/>
    <property type="match status" value="1"/>
</dbReference>
<comment type="similarity">
    <text evidence="2">Belongs to the LOG family.</text>
</comment>
<proteinExistence type="inferred from homology"/>
<dbReference type="AlphaFoldDB" id="Q7MN33"/>
<comment type="catalytic activity">
    <reaction evidence="11">
        <text>a pyrimidine ribonucleoside 5'-phosphate + H2O = a pyrimidine nucleobase + D-ribose 5-phosphate</text>
        <dbReference type="Rhea" id="RHEA:13425"/>
        <dbReference type="ChEBI" id="CHEBI:15377"/>
        <dbReference type="ChEBI" id="CHEBI:26432"/>
        <dbReference type="ChEBI" id="CHEBI:78346"/>
        <dbReference type="ChEBI" id="CHEBI:138238"/>
        <dbReference type="EC" id="3.2.2.10"/>
    </reaction>
</comment>
<dbReference type="EC" id="3.2.2.4" evidence="3"/>
<organism evidence="21 22">
    <name type="scientific">Vibrio vulnificus (strain YJ016)</name>
    <dbReference type="NCBI Taxonomy" id="196600"/>
    <lineage>
        <taxon>Bacteria</taxon>
        <taxon>Pseudomonadati</taxon>
        <taxon>Pseudomonadota</taxon>
        <taxon>Gammaproteobacteria</taxon>
        <taxon>Vibrionales</taxon>
        <taxon>Vibrionaceae</taxon>
        <taxon>Vibrio</taxon>
    </lineage>
</organism>
<dbReference type="GO" id="GO:0008714">
    <property type="term" value="F:AMP nucleosidase activity"/>
    <property type="evidence" value="ECO:0007669"/>
    <property type="project" value="UniProtKB-EC"/>
</dbReference>
<dbReference type="HOGENOM" id="CLU_047550_0_0_6"/>
<dbReference type="PANTHER" id="PTHR43393">
    <property type="entry name" value="CYTOKININ RIBOSIDE 5'-MONOPHOSPHATE PHOSPHORIBOHYDROLASE"/>
    <property type="match status" value="1"/>
</dbReference>
<dbReference type="InterPro" id="IPR031100">
    <property type="entry name" value="LOG_fam"/>
</dbReference>
<dbReference type="InterPro" id="IPR049788">
    <property type="entry name" value="PpnN"/>
</dbReference>
<evidence type="ECO:0000256" key="10">
    <source>
        <dbReference type="ARBA" id="ARBA00052189"/>
    </source>
</evidence>
<evidence type="ECO:0000256" key="15">
    <source>
        <dbReference type="ARBA" id="ARBA00082430"/>
    </source>
</evidence>
<evidence type="ECO:0000256" key="9">
    <source>
        <dbReference type="ARBA" id="ARBA00052113"/>
    </source>
</evidence>
<keyword evidence="4" id="KW-0378">Hydrolase</keyword>
<dbReference type="STRING" id="672.VV93_v1c08210"/>
<dbReference type="InterPro" id="IPR037153">
    <property type="entry name" value="PpnN-like_sf"/>
</dbReference>
<evidence type="ECO:0000256" key="4">
    <source>
        <dbReference type="ARBA" id="ARBA00022801"/>
    </source>
</evidence>
<comment type="catalytic activity">
    <reaction evidence="6">
        <text>dTMP + H2O = 2-deoxy-D-ribose 5-phosphate + thymine</text>
        <dbReference type="Rhea" id="RHEA:52712"/>
        <dbReference type="ChEBI" id="CHEBI:15377"/>
        <dbReference type="ChEBI" id="CHEBI:17821"/>
        <dbReference type="ChEBI" id="CHEBI:62877"/>
        <dbReference type="ChEBI" id="CHEBI:63528"/>
    </reaction>
</comment>
<evidence type="ECO:0000256" key="2">
    <source>
        <dbReference type="ARBA" id="ARBA00006763"/>
    </source>
</evidence>
<evidence type="ECO:0000256" key="14">
    <source>
        <dbReference type="ARBA" id="ARBA00078101"/>
    </source>
</evidence>
<evidence type="ECO:0000313" key="22">
    <source>
        <dbReference type="Proteomes" id="UP000002675"/>
    </source>
</evidence>
<name>Q7MN33_VIBVY</name>
<feature type="domain" description="Pyrimidine/purine nucleotide 5'-monophosphate nucleosidase C-terminal" evidence="19">
    <location>
        <begin position="370"/>
        <end position="490"/>
    </location>
</feature>
<reference evidence="21 22" key="1">
    <citation type="journal article" date="2003" name="Genome Res.">
        <title>Comparative genome analysis of Vibrio vulnificus, a marine pathogen.</title>
        <authorList>
            <person name="Chen C.Y."/>
            <person name="Wu K.M."/>
            <person name="Chang Y.C."/>
            <person name="Chang C.H."/>
            <person name="Tsai H.C."/>
            <person name="Liao T.L."/>
            <person name="Liu Y.M."/>
            <person name="Chen H.J."/>
            <person name="Shen A.B."/>
            <person name="Li J.C."/>
            <person name="Su T.L."/>
            <person name="Shao C.P."/>
            <person name="Lee C.T."/>
            <person name="Hor L.I."/>
            <person name="Tsai S.F."/>
        </authorList>
    </citation>
    <scope>NUCLEOTIDE SEQUENCE [LARGE SCALE GENOMIC DNA]</scope>
    <source>
        <strain evidence="21 22">YJ016</strain>
    </source>
</reference>
<feature type="domain" description="Pyrimidine/purine nucleotide 5'-monophosphate nucleosidase N-terminal" evidence="20">
    <location>
        <begin position="44"/>
        <end position="150"/>
    </location>
</feature>
<dbReference type="SUPFAM" id="SSF102405">
    <property type="entry name" value="MCP/YpsA-like"/>
    <property type="match status" value="1"/>
</dbReference>
<protein>
    <recommendedName>
        <fullName evidence="13">Pyrimidine/purine nucleotide 5'-monophosphate nucleosidase</fullName>
        <ecNumber evidence="12">3.2.2.10</ecNumber>
        <ecNumber evidence="3">3.2.2.4</ecNumber>
    </recommendedName>
    <alternativeName>
        <fullName evidence="5">AMP nucleosidase</fullName>
    </alternativeName>
    <alternativeName>
        <fullName evidence="16">CMP nucleosidase</fullName>
    </alternativeName>
    <alternativeName>
        <fullName evidence="15">GMP nucleosidase</fullName>
    </alternativeName>
    <alternativeName>
        <fullName evidence="17">IMP nucleosidase</fullName>
    </alternativeName>
    <alternativeName>
        <fullName evidence="18">UMP nucleosidase</fullName>
    </alternativeName>
    <alternativeName>
        <fullName evidence="14">dTMP nucleosidase</fullName>
    </alternativeName>
</protein>
<dbReference type="KEGG" id="vvy:VV0884"/>
<dbReference type="Gene3D" id="3.40.50.450">
    <property type="match status" value="1"/>
</dbReference>
<comment type="catalytic activity">
    <reaction evidence="10">
        <text>CMP + H2O = cytosine + D-ribose 5-phosphate</text>
        <dbReference type="Rhea" id="RHEA:30075"/>
        <dbReference type="ChEBI" id="CHEBI:15377"/>
        <dbReference type="ChEBI" id="CHEBI:16040"/>
        <dbReference type="ChEBI" id="CHEBI:60377"/>
        <dbReference type="ChEBI" id="CHEBI:78346"/>
        <dbReference type="EC" id="3.2.2.10"/>
    </reaction>
</comment>
<dbReference type="Pfam" id="PF03641">
    <property type="entry name" value="Lysine_decarbox"/>
    <property type="match status" value="1"/>
</dbReference>
<evidence type="ECO:0000256" key="3">
    <source>
        <dbReference type="ARBA" id="ARBA00011985"/>
    </source>
</evidence>
<evidence type="ECO:0000259" key="19">
    <source>
        <dbReference type="Pfam" id="PF11892"/>
    </source>
</evidence>
<dbReference type="GO" id="GO:0005829">
    <property type="term" value="C:cytosol"/>
    <property type="evidence" value="ECO:0007669"/>
    <property type="project" value="TreeGrafter"/>
</dbReference>
<evidence type="ECO:0000256" key="8">
    <source>
        <dbReference type="ARBA" id="ARBA00051083"/>
    </source>
</evidence>
<comment type="catalytic activity">
    <reaction evidence="9">
        <text>IMP + H2O = hypoxanthine + D-ribose 5-phosphate</text>
        <dbReference type="Rhea" id="RHEA:20469"/>
        <dbReference type="ChEBI" id="CHEBI:15377"/>
        <dbReference type="ChEBI" id="CHEBI:17368"/>
        <dbReference type="ChEBI" id="CHEBI:58053"/>
        <dbReference type="ChEBI" id="CHEBI:78346"/>
    </reaction>
</comment>
<comment type="catalytic activity">
    <reaction evidence="7">
        <text>UMP + H2O = D-ribose 5-phosphate + uracil</text>
        <dbReference type="Rhea" id="RHEA:52704"/>
        <dbReference type="ChEBI" id="CHEBI:15377"/>
        <dbReference type="ChEBI" id="CHEBI:17568"/>
        <dbReference type="ChEBI" id="CHEBI:57865"/>
        <dbReference type="ChEBI" id="CHEBI:78346"/>
    </reaction>
</comment>